<protein>
    <submittedName>
        <fullName evidence="2">NYN domain-containing protein</fullName>
    </submittedName>
</protein>
<dbReference type="GO" id="GO:0004540">
    <property type="term" value="F:RNA nuclease activity"/>
    <property type="evidence" value="ECO:0007669"/>
    <property type="project" value="InterPro"/>
</dbReference>
<dbReference type="InterPro" id="IPR021139">
    <property type="entry name" value="NYN"/>
</dbReference>
<sequence length="445" mass="47513">MRRSALFIDFDNFFSGLLGADPAAAIAAVENPGTWLRGLEQGPAGEALRRWLVLRCYLNPAGSVADPRDPGRRLYFSTFRPFFTQAGVEVVDCPSLTKSAKNGADIRIVVDVMTTLQTATGFDELVIASSDADFTPLLQVVRAHDRRIAIIATSTTARAYEALAHEVLDEAAVFGLAAGRAEDGPRSTTGFGTVDGDEAVAPIAADAPRLDEARSAPLAAAPPDGTEDEPLNDPRARFEELVRAQYQDADAALNLATLSTGLVAELGPVATGTHWFGSGGFVAALRRLSLPGAQFSQHHVWDERRHETPPIAPRSTPDLPATVSRVAAVSSLPRIPSSSWPVVYGTLEAYCVTHDFDFSEATKWARDQAVAEGVEISRQAFSYAVRACRNAGTPLTDQPGPDAETIGRALLASVLQQCELAGLDLADDERAELSGWLHVVGSPED</sequence>
<dbReference type="OrthoDB" id="2379772at2"/>
<dbReference type="AlphaFoldDB" id="A0A2N3YL90"/>
<feature type="domain" description="NYN" evidence="1">
    <location>
        <begin position="3"/>
        <end position="166"/>
    </location>
</feature>
<accession>A0A2N3YL90</accession>
<evidence type="ECO:0000259" key="1">
    <source>
        <dbReference type="Pfam" id="PF01936"/>
    </source>
</evidence>
<evidence type="ECO:0000313" key="2">
    <source>
        <dbReference type="EMBL" id="PKW27558.1"/>
    </source>
</evidence>
<comment type="caution">
    <text evidence="2">The sequence shown here is derived from an EMBL/GenBank/DDBJ whole genome shotgun (WGS) entry which is preliminary data.</text>
</comment>
<dbReference type="EMBL" id="PJNE01000001">
    <property type="protein sequence ID" value="PKW27558.1"/>
    <property type="molecule type" value="Genomic_DNA"/>
</dbReference>
<dbReference type="Proteomes" id="UP000233781">
    <property type="component" value="Unassembled WGS sequence"/>
</dbReference>
<name>A0A2N3YL90_9MICO</name>
<gene>
    <name evidence="2" type="ORF">ATL31_2405</name>
</gene>
<organism evidence="2 3">
    <name type="scientific">Phycicoccus duodecadis</name>
    <dbReference type="NCBI Taxonomy" id="173053"/>
    <lineage>
        <taxon>Bacteria</taxon>
        <taxon>Bacillati</taxon>
        <taxon>Actinomycetota</taxon>
        <taxon>Actinomycetes</taxon>
        <taxon>Micrococcales</taxon>
        <taxon>Intrasporangiaceae</taxon>
        <taxon>Phycicoccus</taxon>
    </lineage>
</organism>
<keyword evidence="3" id="KW-1185">Reference proteome</keyword>
<evidence type="ECO:0000313" key="3">
    <source>
        <dbReference type="Proteomes" id="UP000233781"/>
    </source>
</evidence>
<dbReference type="Pfam" id="PF01936">
    <property type="entry name" value="NYN"/>
    <property type="match status" value="1"/>
</dbReference>
<reference evidence="2 3" key="1">
    <citation type="submission" date="2017-12" db="EMBL/GenBank/DDBJ databases">
        <title>Sequencing the genomes of 1000 Actinobacteria strains.</title>
        <authorList>
            <person name="Klenk H.-P."/>
        </authorList>
    </citation>
    <scope>NUCLEOTIDE SEQUENCE [LARGE SCALE GENOMIC DNA]</scope>
    <source>
        <strain evidence="2 3">DSM 12806</strain>
    </source>
</reference>
<dbReference type="Gene3D" id="3.40.50.1010">
    <property type="entry name" value="5'-nuclease"/>
    <property type="match status" value="1"/>
</dbReference>
<proteinExistence type="predicted"/>
<dbReference type="RefSeq" id="WP_143598385.1">
    <property type="nucleotide sequence ID" value="NZ_PJNE01000001.1"/>
</dbReference>